<dbReference type="PANTHER" id="PTHR48063">
    <property type="entry name" value="LRR RECEPTOR-LIKE KINASE"/>
    <property type="match status" value="1"/>
</dbReference>
<feature type="domain" description="Disease resistance R13L4/SHOC-2-like LRR" evidence="12">
    <location>
        <begin position="113"/>
        <end position="281"/>
    </location>
</feature>
<evidence type="ECO:0000256" key="2">
    <source>
        <dbReference type="ARBA" id="ARBA00022614"/>
    </source>
</evidence>
<keyword evidence="8" id="KW-0675">Receptor</keyword>
<dbReference type="Pfam" id="PF08263">
    <property type="entry name" value="LRRNT_2"/>
    <property type="match status" value="1"/>
</dbReference>
<dbReference type="InterPro" id="IPR046956">
    <property type="entry name" value="RLP23-like"/>
</dbReference>
<keyword evidence="14" id="KW-1185">Reference proteome</keyword>
<dbReference type="Pfam" id="PF23598">
    <property type="entry name" value="LRR_14"/>
    <property type="match status" value="1"/>
</dbReference>
<feature type="domain" description="Leucine-rich repeat-containing N-terminal plant-type" evidence="11">
    <location>
        <begin position="39"/>
        <end position="77"/>
    </location>
</feature>
<evidence type="ECO:0000313" key="13">
    <source>
        <dbReference type="EMBL" id="PON65224.1"/>
    </source>
</evidence>
<evidence type="ECO:0000256" key="8">
    <source>
        <dbReference type="ARBA" id="ARBA00023170"/>
    </source>
</evidence>
<keyword evidence="2" id="KW-0433">Leucine-rich repeat</keyword>
<dbReference type="SUPFAM" id="SSF52058">
    <property type="entry name" value="L domain-like"/>
    <property type="match status" value="1"/>
</dbReference>
<keyword evidence="7" id="KW-0472">Membrane</keyword>
<dbReference type="PROSITE" id="PS51450">
    <property type="entry name" value="LRR"/>
    <property type="match status" value="1"/>
</dbReference>
<dbReference type="PRINTS" id="PR00019">
    <property type="entry name" value="LEURICHRPT"/>
</dbReference>
<dbReference type="InterPro" id="IPR055414">
    <property type="entry name" value="LRR_R13L4/SHOC2-like"/>
</dbReference>
<evidence type="ECO:0000256" key="10">
    <source>
        <dbReference type="SAM" id="SignalP"/>
    </source>
</evidence>
<dbReference type="InterPro" id="IPR013210">
    <property type="entry name" value="LRR_N_plant-typ"/>
</dbReference>
<dbReference type="InterPro" id="IPR032675">
    <property type="entry name" value="LRR_dom_sf"/>
</dbReference>
<dbReference type="InterPro" id="IPR001611">
    <property type="entry name" value="Leu-rich_rpt"/>
</dbReference>
<organism evidence="13 14">
    <name type="scientific">Parasponia andersonii</name>
    <name type="common">Sponia andersonii</name>
    <dbReference type="NCBI Taxonomy" id="3476"/>
    <lineage>
        <taxon>Eukaryota</taxon>
        <taxon>Viridiplantae</taxon>
        <taxon>Streptophyta</taxon>
        <taxon>Embryophyta</taxon>
        <taxon>Tracheophyta</taxon>
        <taxon>Spermatophyta</taxon>
        <taxon>Magnoliopsida</taxon>
        <taxon>eudicotyledons</taxon>
        <taxon>Gunneridae</taxon>
        <taxon>Pentapetalae</taxon>
        <taxon>rosids</taxon>
        <taxon>fabids</taxon>
        <taxon>Rosales</taxon>
        <taxon>Cannabaceae</taxon>
        <taxon>Parasponia</taxon>
    </lineage>
</organism>
<dbReference type="Proteomes" id="UP000237105">
    <property type="component" value="Unassembled WGS sequence"/>
</dbReference>
<sequence>MAGFILGDFNRRVRLLFMLVIVIVLNEGKGNTRAQCIERERQALLRFKQSLVDPANLLSSWKSSNPSCCSWKRIRCDNRTNHIIMLDLHPEFRCRGYDYDCFRSHSISGKIDSALVQLHYLRHLDLSYNGFTRIPKFIGSFKRLRYLNFSGNRIIGTIPSQIQNLTRLQFLDLGFLYSYSTMNANADNLEWLSYLPSLRSLTLGSINFTKAVDWLQSIKKANSLSTLNLNNCQFPEVDIWSLSQTNSSNSLRSLSCLENEIHTRTLPWLLNVSRNLVYLTLHANYDVLPENSFRNLTYLEYVDLSGNEIEGGIPKSWGNLCSLKTLDLSYNSLNGTLHDLLDSLTEISNLPRLKGIHDL</sequence>
<dbReference type="Gene3D" id="3.80.10.10">
    <property type="entry name" value="Ribonuclease Inhibitor"/>
    <property type="match status" value="2"/>
</dbReference>
<comment type="caution">
    <text evidence="13">The sequence shown here is derived from an EMBL/GenBank/DDBJ whole genome shotgun (WGS) entry which is preliminary data.</text>
</comment>
<evidence type="ECO:0000259" key="12">
    <source>
        <dbReference type="Pfam" id="PF23598"/>
    </source>
</evidence>
<evidence type="ECO:0000256" key="4">
    <source>
        <dbReference type="ARBA" id="ARBA00022729"/>
    </source>
</evidence>
<keyword evidence="9" id="KW-0325">Glycoprotein</keyword>
<evidence type="ECO:0000256" key="1">
    <source>
        <dbReference type="ARBA" id="ARBA00004479"/>
    </source>
</evidence>
<feature type="chain" id="PRO_5015127144" evidence="10">
    <location>
        <begin position="35"/>
        <end position="359"/>
    </location>
</feature>
<evidence type="ECO:0000256" key="6">
    <source>
        <dbReference type="ARBA" id="ARBA00022989"/>
    </source>
</evidence>
<dbReference type="STRING" id="3476.A0A2P5CW09"/>
<keyword evidence="3" id="KW-0812">Transmembrane</keyword>
<protein>
    <submittedName>
        <fullName evidence="13">LRR domain containing protein</fullName>
    </submittedName>
</protein>
<evidence type="ECO:0000256" key="7">
    <source>
        <dbReference type="ARBA" id="ARBA00023136"/>
    </source>
</evidence>
<reference evidence="14" key="1">
    <citation type="submission" date="2016-06" db="EMBL/GenBank/DDBJ databases">
        <title>Parallel loss of symbiosis genes in relatives of nitrogen-fixing non-legume Parasponia.</title>
        <authorList>
            <person name="Van Velzen R."/>
            <person name="Holmer R."/>
            <person name="Bu F."/>
            <person name="Rutten L."/>
            <person name="Van Zeijl A."/>
            <person name="Liu W."/>
            <person name="Santuari L."/>
            <person name="Cao Q."/>
            <person name="Sharma T."/>
            <person name="Shen D."/>
            <person name="Roswanjaya Y."/>
            <person name="Wardhani T."/>
            <person name="Kalhor M.S."/>
            <person name="Jansen J."/>
            <person name="Van den Hoogen J."/>
            <person name="Gungor B."/>
            <person name="Hartog M."/>
            <person name="Hontelez J."/>
            <person name="Verver J."/>
            <person name="Yang W.-C."/>
            <person name="Schijlen E."/>
            <person name="Repin R."/>
            <person name="Schilthuizen M."/>
            <person name="Schranz E."/>
            <person name="Heidstra R."/>
            <person name="Miyata K."/>
            <person name="Fedorova E."/>
            <person name="Kohlen W."/>
            <person name="Bisseling T."/>
            <person name="Smit S."/>
            <person name="Geurts R."/>
        </authorList>
    </citation>
    <scope>NUCLEOTIDE SEQUENCE [LARGE SCALE GENOMIC DNA]</scope>
    <source>
        <strain evidence="14">cv. WU1-14</strain>
    </source>
</reference>
<dbReference type="EMBL" id="JXTB01000090">
    <property type="protein sequence ID" value="PON65224.1"/>
    <property type="molecule type" value="Genomic_DNA"/>
</dbReference>
<comment type="subcellular location">
    <subcellularLocation>
        <location evidence="1">Membrane</location>
        <topology evidence="1">Single-pass type I membrane protein</topology>
    </subcellularLocation>
</comment>
<dbReference type="OrthoDB" id="1600340at2759"/>
<evidence type="ECO:0000313" key="14">
    <source>
        <dbReference type="Proteomes" id="UP000237105"/>
    </source>
</evidence>
<accession>A0A2P5CW09</accession>
<proteinExistence type="predicted"/>
<dbReference type="PANTHER" id="PTHR48063:SF98">
    <property type="entry name" value="LRR RECEPTOR-LIKE SERINE_THREONINE-PROTEIN KINASE FLS2"/>
    <property type="match status" value="1"/>
</dbReference>
<keyword evidence="4 10" id="KW-0732">Signal</keyword>
<dbReference type="Pfam" id="PF00560">
    <property type="entry name" value="LRR_1"/>
    <property type="match status" value="2"/>
</dbReference>
<evidence type="ECO:0000256" key="9">
    <source>
        <dbReference type="ARBA" id="ARBA00023180"/>
    </source>
</evidence>
<evidence type="ECO:0000259" key="11">
    <source>
        <dbReference type="Pfam" id="PF08263"/>
    </source>
</evidence>
<name>A0A2P5CW09_PARAD</name>
<dbReference type="AlphaFoldDB" id="A0A2P5CW09"/>
<keyword evidence="6" id="KW-1133">Transmembrane helix</keyword>
<evidence type="ECO:0000256" key="5">
    <source>
        <dbReference type="ARBA" id="ARBA00022737"/>
    </source>
</evidence>
<feature type="signal peptide" evidence="10">
    <location>
        <begin position="1"/>
        <end position="34"/>
    </location>
</feature>
<keyword evidence="5" id="KW-0677">Repeat</keyword>
<gene>
    <name evidence="13" type="ORF">PanWU01x14_119300</name>
</gene>
<dbReference type="GO" id="GO:0016020">
    <property type="term" value="C:membrane"/>
    <property type="evidence" value="ECO:0007669"/>
    <property type="project" value="UniProtKB-SubCell"/>
</dbReference>
<evidence type="ECO:0000256" key="3">
    <source>
        <dbReference type="ARBA" id="ARBA00022692"/>
    </source>
</evidence>